<dbReference type="PANTHER" id="PTHR44591">
    <property type="entry name" value="STRESS RESPONSE REGULATOR PROTEIN 1"/>
    <property type="match status" value="1"/>
</dbReference>
<dbReference type="PROSITE" id="PS50887">
    <property type="entry name" value="GGDEF"/>
    <property type="match status" value="1"/>
</dbReference>
<dbReference type="NCBIfam" id="TIGR00254">
    <property type="entry name" value="GGDEF"/>
    <property type="match status" value="1"/>
</dbReference>
<reference evidence="5" key="1">
    <citation type="submission" date="2019-08" db="EMBL/GenBank/DDBJ databases">
        <title>Genomic characterization of a novel candidate phylum (ARYD3) from a high temperature, high salinity tertiary oil reservoir in north central Oklahoma, USA.</title>
        <authorList>
            <person name="Youssef N.H."/>
            <person name="Yadav A."/>
            <person name="Elshahed M.S."/>
        </authorList>
    </citation>
    <scope>NUCLEOTIDE SEQUENCE [LARGE SCALE GENOMIC DNA]</scope>
    <source>
        <strain evidence="5">ARYD3</strain>
    </source>
</reference>
<organism evidence="5 6">
    <name type="scientific">Candidatus Mcinerneyibacterium aminivorans</name>
    <dbReference type="NCBI Taxonomy" id="2703815"/>
    <lineage>
        <taxon>Bacteria</taxon>
        <taxon>Candidatus Macinerneyibacteriota</taxon>
        <taxon>Candidatus Mcinerneyibacteria</taxon>
        <taxon>Candidatus Mcinerneyibacteriales</taxon>
        <taxon>Candidatus Mcinerneyibacteriaceae</taxon>
        <taxon>Candidatus Mcinerneyibacterium</taxon>
    </lineage>
</organism>
<evidence type="ECO:0000259" key="3">
    <source>
        <dbReference type="PROSITE" id="PS50110"/>
    </source>
</evidence>
<dbReference type="PROSITE" id="PS50110">
    <property type="entry name" value="RESPONSE_REGULATORY"/>
    <property type="match status" value="2"/>
</dbReference>
<dbReference type="Pfam" id="PF00072">
    <property type="entry name" value="Response_reg"/>
    <property type="match status" value="1"/>
</dbReference>
<protein>
    <submittedName>
        <fullName evidence="5">Response regulator</fullName>
    </submittedName>
</protein>
<dbReference type="GO" id="GO:0000160">
    <property type="term" value="P:phosphorelay signal transduction system"/>
    <property type="evidence" value="ECO:0007669"/>
    <property type="project" value="InterPro"/>
</dbReference>
<feature type="domain" description="GGDEF" evidence="4">
    <location>
        <begin position="425"/>
        <end position="542"/>
    </location>
</feature>
<dbReference type="AlphaFoldDB" id="A0A5D0MI60"/>
<comment type="caution">
    <text evidence="5">The sequence shown here is derived from an EMBL/GenBank/DDBJ whole genome shotgun (WGS) entry which is preliminary data.</text>
</comment>
<feature type="modified residue" description="4-aspartylphosphate" evidence="2">
    <location>
        <position position="182"/>
    </location>
</feature>
<accession>A0A5D0MI60</accession>
<dbReference type="SUPFAM" id="SSF55073">
    <property type="entry name" value="Nucleotide cyclase"/>
    <property type="match status" value="1"/>
</dbReference>
<dbReference type="InterPro" id="IPR043128">
    <property type="entry name" value="Rev_trsase/Diguanyl_cyclase"/>
</dbReference>
<dbReference type="Proteomes" id="UP000324143">
    <property type="component" value="Unassembled WGS sequence"/>
</dbReference>
<keyword evidence="6" id="KW-1185">Reference proteome</keyword>
<dbReference type="InterPro" id="IPR029787">
    <property type="entry name" value="Nucleotide_cyclase"/>
</dbReference>
<dbReference type="InterPro" id="IPR050595">
    <property type="entry name" value="Bact_response_regulator"/>
</dbReference>
<feature type="domain" description="Response regulatory" evidence="3">
    <location>
        <begin position="133"/>
        <end position="249"/>
    </location>
</feature>
<evidence type="ECO:0000259" key="4">
    <source>
        <dbReference type="PROSITE" id="PS50887"/>
    </source>
</evidence>
<dbReference type="Gene3D" id="3.40.50.2300">
    <property type="match status" value="2"/>
</dbReference>
<keyword evidence="1 2" id="KW-0597">Phosphoprotein</keyword>
<dbReference type="Gene3D" id="3.30.70.270">
    <property type="match status" value="1"/>
</dbReference>
<dbReference type="Pfam" id="PF00990">
    <property type="entry name" value="GGDEF"/>
    <property type="match status" value="1"/>
</dbReference>
<dbReference type="SMART" id="SM00267">
    <property type="entry name" value="GGDEF"/>
    <property type="match status" value="1"/>
</dbReference>
<feature type="modified residue" description="4-aspartylphosphate" evidence="2">
    <location>
        <position position="308"/>
    </location>
</feature>
<dbReference type="EMBL" id="VSIX01000032">
    <property type="protein sequence ID" value="TYB31605.1"/>
    <property type="molecule type" value="Genomic_DNA"/>
</dbReference>
<name>A0A5D0MI60_9BACT</name>
<dbReference type="InterPro" id="IPR001789">
    <property type="entry name" value="Sig_transdc_resp-reg_receiver"/>
</dbReference>
<evidence type="ECO:0000313" key="5">
    <source>
        <dbReference type="EMBL" id="TYB31605.1"/>
    </source>
</evidence>
<evidence type="ECO:0000313" key="6">
    <source>
        <dbReference type="Proteomes" id="UP000324143"/>
    </source>
</evidence>
<dbReference type="PANTHER" id="PTHR44591:SF3">
    <property type="entry name" value="RESPONSE REGULATORY DOMAIN-CONTAINING PROTEIN"/>
    <property type="match status" value="1"/>
</dbReference>
<dbReference type="SMART" id="SM00448">
    <property type="entry name" value="REC"/>
    <property type="match status" value="2"/>
</dbReference>
<evidence type="ECO:0000256" key="2">
    <source>
        <dbReference type="PROSITE-ProRule" id="PRU00169"/>
    </source>
</evidence>
<dbReference type="InterPro" id="IPR000160">
    <property type="entry name" value="GGDEF_dom"/>
</dbReference>
<feature type="domain" description="Response regulatory" evidence="3">
    <location>
        <begin position="259"/>
        <end position="375"/>
    </location>
</feature>
<evidence type="ECO:0000256" key="1">
    <source>
        <dbReference type="ARBA" id="ARBA00022553"/>
    </source>
</evidence>
<dbReference type="InterPro" id="IPR011006">
    <property type="entry name" value="CheY-like_superfamily"/>
</dbReference>
<sequence>MQNVIFLSSNKFIIKAVSNKLVNENIFVSGFTSINEADEFLDEYSSELDIVLLQEDPENPEKIYITAKSIRNVWNLDIPIILLTENYNINKINKASDYEINLLFNNEIINNHKRLISFMNLLHKLYINKKENSVLIIDDSKISREKLKFELKGGYYEVHEAKNGVIGIELAKKYKPDFIILDIEMPGFDGFETTKSLKENAETSHIPVIFYANKPSAKMKLKASEAGVVDFFNKQNRPGEMLKYIDELYFYEKGRKFKKCIYYGFSEIKYQMIRHVLKKIDIEVQRKDSLDTAKNFMENYDVDGILLDIVNDNLKSYDELMDMVNNIERTYVPIIAIVGKGKTDLHLKLLKKGITDYITEPFFEEELTLRVALNFKYKEALRRLKSKDEMLSLLSIIDSETGAYNRNYLEDILDSFISRFDREGINFSLITVIVDKYDYIVENFGKSKASEVLKKITNKMIKFSRPTDMIFRYNNYKFLILLEGAAYDEVDIVTNRIINNMGDLVMRNEKELYHKVNLKYDYITYENQSKAELLEEIENQFK</sequence>
<gene>
    <name evidence="5" type="ORF">FXF47_03140</name>
</gene>
<proteinExistence type="predicted"/>
<dbReference type="SUPFAM" id="SSF52172">
    <property type="entry name" value="CheY-like"/>
    <property type="match status" value="2"/>
</dbReference>